<protein>
    <submittedName>
        <fullName evidence="1">Uncharacterized protein</fullName>
    </submittedName>
</protein>
<dbReference type="SUPFAM" id="SSF101898">
    <property type="entry name" value="NHL repeat"/>
    <property type="match status" value="1"/>
</dbReference>
<name>A0A8B6CZC8_MYTGA</name>
<dbReference type="InterPro" id="IPR011042">
    <property type="entry name" value="6-blade_b-propeller_TolB-like"/>
</dbReference>
<dbReference type="Gene3D" id="2.120.10.30">
    <property type="entry name" value="TolB, C-terminal domain"/>
    <property type="match status" value="1"/>
</dbReference>
<evidence type="ECO:0000313" key="2">
    <source>
        <dbReference type="Proteomes" id="UP000596742"/>
    </source>
</evidence>
<dbReference type="EMBL" id="UYJE01002674">
    <property type="protein sequence ID" value="VDI12804.1"/>
    <property type="molecule type" value="Genomic_DNA"/>
</dbReference>
<dbReference type="OrthoDB" id="6131018at2759"/>
<organism evidence="1 2">
    <name type="scientific">Mytilus galloprovincialis</name>
    <name type="common">Mediterranean mussel</name>
    <dbReference type="NCBI Taxonomy" id="29158"/>
    <lineage>
        <taxon>Eukaryota</taxon>
        <taxon>Metazoa</taxon>
        <taxon>Spiralia</taxon>
        <taxon>Lophotrochozoa</taxon>
        <taxon>Mollusca</taxon>
        <taxon>Bivalvia</taxon>
        <taxon>Autobranchia</taxon>
        <taxon>Pteriomorphia</taxon>
        <taxon>Mytilida</taxon>
        <taxon>Mytiloidea</taxon>
        <taxon>Mytilidae</taxon>
        <taxon>Mytilinae</taxon>
        <taxon>Mytilus</taxon>
    </lineage>
</organism>
<gene>
    <name evidence="1" type="ORF">MGAL_10B011064</name>
</gene>
<reference evidence="1" key="1">
    <citation type="submission" date="2018-11" db="EMBL/GenBank/DDBJ databases">
        <authorList>
            <person name="Alioto T."/>
            <person name="Alioto T."/>
        </authorList>
    </citation>
    <scope>NUCLEOTIDE SEQUENCE</scope>
</reference>
<sequence>MDLPTDICSDDNGHIYVSGQGSNNIHRLQGYFKYSDAYQTEQYYKVLDIPLDTQHGIKEPVAMCFNKDYIKLGISCYVTDKKNLILVDPLGNYLKKLNVDTEPYDVAITSQNIGYITQPNSRTVVQIDPDKMIVLFKVTCEERNTTVSCVSALPNTGREASSTNPCCFGVNKDGCMYAGAVNYEQISSAITSISKNGHKIGSRVVKIHTVKENSYLSCIGGQHYIKYNYYRSVYPEFRIINNISTLDSPTDICSDDNGHIYVSGQGSNNIHRLVEDTKYSSISRSMETDWKVLDMPLDTHHGIKEPVALCFNHDYSKLYIVNEWGKSVSVFDVL</sequence>
<dbReference type="Gene3D" id="2.130.10.10">
    <property type="entry name" value="YVTN repeat-like/Quinoprotein amine dehydrogenase"/>
    <property type="match status" value="1"/>
</dbReference>
<dbReference type="AlphaFoldDB" id="A0A8B6CZC8"/>
<dbReference type="Proteomes" id="UP000596742">
    <property type="component" value="Unassembled WGS sequence"/>
</dbReference>
<proteinExistence type="predicted"/>
<accession>A0A8B6CZC8</accession>
<keyword evidence="2" id="KW-1185">Reference proteome</keyword>
<dbReference type="InterPro" id="IPR015943">
    <property type="entry name" value="WD40/YVTN_repeat-like_dom_sf"/>
</dbReference>
<comment type="caution">
    <text evidence="1">The sequence shown here is derived from an EMBL/GenBank/DDBJ whole genome shotgun (WGS) entry which is preliminary data.</text>
</comment>
<evidence type="ECO:0000313" key="1">
    <source>
        <dbReference type="EMBL" id="VDI12804.1"/>
    </source>
</evidence>